<evidence type="ECO:0000256" key="1">
    <source>
        <dbReference type="SAM" id="MobiDB-lite"/>
    </source>
</evidence>
<feature type="chain" id="PRO_5031423984" description="DUF3575 domain-containing protein" evidence="2">
    <location>
        <begin position="27"/>
        <end position="284"/>
    </location>
</feature>
<protein>
    <recommendedName>
        <fullName evidence="5">DUF3575 domain-containing protein</fullName>
    </recommendedName>
</protein>
<dbReference type="Proteomes" id="UP000532746">
    <property type="component" value="Unassembled WGS sequence"/>
</dbReference>
<gene>
    <name evidence="3" type="ORF">HNQ93_000328</name>
</gene>
<proteinExistence type="predicted"/>
<dbReference type="AlphaFoldDB" id="A0A7W9SYW1"/>
<name>A0A7W9SYW1_9BACT</name>
<dbReference type="EMBL" id="JACHGG010000001">
    <property type="protein sequence ID" value="MBB6057498.1"/>
    <property type="molecule type" value="Genomic_DNA"/>
</dbReference>
<evidence type="ECO:0000256" key="2">
    <source>
        <dbReference type="SAM" id="SignalP"/>
    </source>
</evidence>
<dbReference type="RefSeq" id="WP_183402251.1">
    <property type="nucleotide sequence ID" value="NZ_JACHGG010000001.1"/>
</dbReference>
<keyword evidence="4" id="KW-1185">Reference proteome</keyword>
<dbReference type="PROSITE" id="PS51257">
    <property type="entry name" value="PROKAR_LIPOPROTEIN"/>
    <property type="match status" value="1"/>
</dbReference>
<reference evidence="3 4" key="1">
    <citation type="submission" date="2020-08" db="EMBL/GenBank/DDBJ databases">
        <title>Genomic Encyclopedia of Type Strains, Phase IV (KMG-IV): sequencing the most valuable type-strain genomes for metagenomic binning, comparative biology and taxonomic classification.</title>
        <authorList>
            <person name="Goeker M."/>
        </authorList>
    </citation>
    <scope>NUCLEOTIDE SEQUENCE [LARGE SCALE GENOMIC DNA]</scope>
    <source>
        <strain evidence="3 4">DSM 26718</strain>
    </source>
</reference>
<evidence type="ECO:0000313" key="3">
    <source>
        <dbReference type="EMBL" id="MBB6057498.1"/>
    </source>
</evidence>
<keyword evidence="2" id="KW-0732">Signal</keyword>
<sequence>MRYCYKWGARLVAAGLWGAACSPARAQQGPALSLSGGLSLVHPGIRRYDMPRVFRAGTNPHLATSLRLTLPLRNLWAVEARAQVQGLSPGLRYRVSGQNFVAQGGSGLPALDLWQVGLGLRKRELWPISPRLALDAAGHVAYGWAPRAYATAEGITGTPDNGLGARWQAHSHHRSTLLLGAELLLRYELSERHFVLLNAGYQWGLRRLGEVQSVQTSYPDTHSGLRTDGRFVVSMRGSAALVQLGYGWQWGAGPAATVRPGTPRYSLPPTPNPDAEPAEDPDEN</sequence>
<evidence type="ECO:0000313" key="4">
    <source>
        <dbReference type="Proteomes" id="UP000532746"/>
    </source>
</evidence>
<feature type="signal peptide" evidence="2">
    <location>
        <begin position="1"/>
        <end position="26"/>
    </location>
</feature>
<comment type="caution">
    <text evidence="3">The sequence shown here is derived from an EMBL/GenBank/DDBJ whole genome shotgun (WGS) entry which is preliminary data.</text>
</comment>
<organism evidence="3 4">
    <name type="scientific">Hymenobacter luteus</name>
    <dbReference type="NCBI Taxonomy" id="1411122"/>
    <lineage>
        <taxon>Bacteria</taxon>
        <taxon>Pseudomonadati</taxon>
        <taxon>Bacteroidota</taxon>
        <taxon>Cytophagia</taxon>
        <taxon>Cytophagales</taxon>
        <taxon>Hymenobacteraceae</taxon>
        <taxon>Hymenobacter</taxon>
    </lineage>
</organism>
<feature type="region of interest" description="Disordered" evidence="1">
    <location>
        <begin position="258"/>
        <end position="284"/>
    </location>
</feature>
<evidence type="ECO:0008006" key="5">
    <source>
        <dbReference type="Google" id="ProtNLM"/>
    </source>
</evidence>
<accession>A0A7W9SYW1</accession>